<evidence type="ECO:0000313" key="2">
    <source>
        <dbReference type="Proteomes" id="UP000185596"/>
    </source>
</evidence>
<accession>A0A1Q8CYP8</accession>
<organism evidence="1 2">
    <name type="scientific">Actinophytocola xanthii</name>
    <dbReference type="NCBI Taxonomy" id="1912961"/>
    <lineage>
        <taxon>Bacteria</taxon>
        <taxon>Bacillati</taxon>
        <taxon>Actinomycetota</taxon>
        <taxon>Actinomycetes</taxon>
        <taxon>Pseudonocardiales</taxon>
        <taxon>Pseudonocardiaceae</taxon>
    </lineage>
</organism>
<dbReference type="AlphaFoldDB" id="A0A1Q8CYP8"/>
<protein>
    <submittedName>
        <fullName evidence="1">Uncharacterized protein</fullName>
    </submittedName>
</protein>
<sequence length="192" mass="21364">MATPPTFTESDIRYVIAEYRTLGELCHGRAESVVEVSRLIEAGRLPRATYVLPSGEARFPPDYFALLDAAGSVEELPAHFRSRCLAAGSAQDVDEAWAGYLSGEFGVCLREVTPEAIVAKGRLLDTIERLLAEPSPEDRGWQAELRGAVDELDGLERPFTDYDRQRWGDTTRDRCITRVRARFPDAFTLQGA</sequence>
<dbReference type="InterPro" id="IPR045694">
    <property type="entry name" value="DUF6058"/>
</dbReference>
<dbReference type="Proteomes" id="UP000185596">
    <property type="component" value="Unassembled WGS sequence"/>
</dbReference>
<comment type="caution">
    <text evidence="1">The sequence shown here is derived from an EMBL/GenBank/DDBJ whole genome shotgun (WGS) entry which is preliminary data.</text>
</comment>
<dbReference type="EMBL" id="MSIE01000001">
    <property type="protein sequence ID" value="OLF19487.1"/>
    <property type="molecule type" value="Genomic_DNA"/>
</dbReference>
<evidence type="ECO:0000313" key="1">
    <source>
        <dbReference type="EMBL" id="OLF19487.1"/>
    </source>
</evidence>
<dbReference type="OrthoDB" id="3688759at2"/>
<dbReference type="Pfam" id="PF19531">
    <property type="entry name" value="DUF6058"/>
    <property type="match status" value="1"/>
</dbReference>
<reference evidence="1 2" key="1">
    <citation type="submission" date="2016-12" db="EMBL/GenBank/DDBJ databases">
        <title>The draft genome sequence of Actinophytocola sp. 11-183.</title>
        <authorList>
            <person name="Wang W."/>
            <person name="Yuan L."/>
        </authorList>
    </citation>
    <scope>NUCLEOTIDE SEQUENCE [LARGE SCALE GENOMIC DNA]</scope>
    <source>
        <strain evidence="1 2">11-183</strain>
    </source>
</reference>
<keyword evidence="2" id="KW-1185">Reference proteome</keyword>
<dbReference type="STRING" id="1912961.BU204_00755"/>
<dbReference type="RefSeq" id="WP_075123521.1">
    <property type="nucleotide sequence ID" value="NZ_MSIE01000001.1"/>
</dbReference>
<name>A0A1Q8CYP8_9PSEU</name>
<proteinExistence type="predicted"/>
<gene>
    <name evidence="1" type="ORF">BU204_00755</name>
</gene>